<dbReference type="GO" id="GO:0008253">
    <property type="term" value="F:5'-nucleotidase activity"/>
    <property type="evidence" value="ECO:0007669"/>
    <property type="project" value="InterPro"/>
</dbReference>
<dbReference type="InterPro" id="IPR010708">
    <property type="entry name" value="5'(3')-deoxyribonucleotidase"/>
</dbReference>
<dbReference type="EMBL" id="AFNH02000198">
    <property type="protein sequence ID" value="EZG79405.1"/>
    <property type="molecule type" value="Genomic_DNA"/>
</dbReference>
<reference evidence="2" key="1">
    <citation type="submission" date="2013-12" db="EMBL/GenBank/DDBJ databases">
        <authorList>
            <person name="Omoto C.K."/>
            <person name="Sibley D."/>
            <person name="Venepally P."/>
            <person name="Hadjithomas M."/>
            <person name="Karamycheva S."/>
            <person name="Brunk B."/>
            <person name="Roos D."/>
            <person name="Caler E."/>
            <person name="Lorenzi H."/>
        </authorList>
    </citation>
    <scope>NUCLEOTIDE SEQUENCE</scope>
</reference>
<dbReference type="InterPro" id="IPR052419">
    <property type="entry name" value="5_3-deoxyribonucleotidase-like"/>
</dbReference>
<evidence type="ECO:0000313" key="2">
    <source>
        <dbReference type="EMBL" id="EZG79405.1"/>
    </source>
</evidence>
<dbReference type="GeneID" id="22911171"/>
<evidence type="ECO:0000256" key="1">
    <source>
        <dbReference type="PIRSR" id="PIRSR610708-1"/>
    </source>
</evidence>
<dbReference type="SUPFAM" id="SSF56784">
    <property type="entry name" value="HAD-like"/>
    <property type="match status" value="1"/>
</dbReference>
<dbReference type="RefSeq" id="XP_011129052.1">
    <property type="nucleotide sequence ID" value="XM_011130750.1"/>
</dbReference>
<accession>A0A023BBB9</accession>
<proteinExistence type="predicted"/>
<dbReference type="OrthoDB" id="426288at2759"/>
<comment type="caution">
    <text evidence="2">The sequence shown here is derived from an EMBL/GenBank/DDBJ whole genome shotgun (WGS) entry which is preliminary data.</text>
</comment>
<dbReference type="Pfam" id="PF06941">
    <property type="entry name" value="NT5C"/>
    <property type="match status" value="1"/>
</dbReference>
<dbReference type="eggNOG" id="ENOG502QUSF">
    <property type="taxonomic scope" value="Eukaryota"/>
</dbReference>
<dbReference type="PANTHER" id="PTHR35134:SF2">
    <property type="entry name" value="NUCLEOTIDASE YQFW-RELATED"/>
    <property type="match status" value="1"/>
</dbReference>
<sequence length="228" mass="26231">MPPRITPPKLTIAIDVDEVLAQFLPGCNRWYNRKFGTNYRVSDYKSYTFCEVWGGTNEDAIREVYEFFESEDFANLEVVEGAKEAVEYFVKEGHELVVVTSRQTVIAEATRQWLDRNFGEGVFKHVAFGNVWVPRDDQGQKRSKAELCRELHAQVLIDDQPKYIHEVTGTVELPILFNLNHMYGWSEPHQNPLDHAPIELVAYNWKEAVALVDTYQKSLATTAMQQSS</sequence>
<name>A0A023BBB9_GRENI</name>
<dbReference type="VEuPathDB" id="CryptoDB:GNI_026560"/>
<dbReference type="InterPro" id="IPR023214">
    <property type="entry name" value="HAD_sf"/>
</dbReference>
<feature type="active site" description="Nucleophile" evidence="1">
    <location>
        <position position="15"/>
    </location>
</feature>
<dbReference type="OMA" id="DSTECLC"/>
<feature type="active site" description="Proton donor" evidence="1">
    <location>
        <position position="17"/>
    </location>
</feature>
<gene>
    <name evidence="2" type="ORF">GNI_026560</name>
</gene>
<evidence type="ECO:0000313" key="3">
    <source>
        <dbReference type="Proteomes" id="UP000019763"/>
    </source>
</evidence>
<protein>
    <submittedName>
        <fullName evidence="2">5' nucleotidase, deoxy, cytosolic type C domain-like protein</fullName>
    </submittedName>
</protein>
<dbReference type="Gene3D" id="3.40.50.1000">
    <property type="entry name" value="HAD superfamily/HAD-like"/>
    <property type="match status" value="1"/>
</dbReference>
<dbReference type="PANTHER" id="PTHR35134">
    <property type="entry name" value="NUCLEOTIDASE YQFW-RELATED"/>
    <property type="match status" value="1"/>
</dbReference>
<keyword evidence="3" id="KW-1185">Reference proteome</keyword>
<dbReference type="InterPro" id="IPR036412">
    <property type="entry name" value="HAD-like_sf"/>
</dbReference>
<dbReference type="Proteomes" id="UP000019763">
    <property type="component" value="Unassembled WGS sequence"/>
</dbReference>
<organism evidence="2 3">
    <name type="scientific">Gregarina niphandrodes</name>
    <name type="common">Septate eugregarine</name>
    <dbReference type="NCBI Taxonomy" id="110365"/>
    <lineage>
        <taxon>Eukaryota</taxon>
        <taxon>Sar</taxon>
        <taxon>Alveolata</taxon>
        <taxon>Apicomplexa</taxon>
        <taxon>Conoidasida</taxon>
        <taxon>Gregarinasina</taxon>
        <taxon>Eugregarinorida</taxon>
        <taxon>Gregarinidae</taxon>
        <taxon>Gregarina</taxon>
    </lineage>
</organism>
<dbReference type="AlphaFoldDB" id="A0A023BBB9"/>
<dbReference type="GO" id="GO:0009264">
    <property type="term" value="P:deoxyribonucleotide catabolic process"/>
    <property type="evidence" value="ECO:0007669"/>
    <property type="project" value="InterPro"/>
</dbReference>